<name>A0ABW3DFW6_9BACL</name>
<accession>A0ABW3DFW6</accession>
<proteinExistence type="predicted"/>
<dbReference type="PROSITE" id="PS51257">
    <property type="entry name" value="PROKAR_LIPOPROTEIN"/>
    <property type="match status" value="1"/>
</dbReference>
<reference evidence="2" key="1">
    <citation type="journal article" date="2019" name="Int. J. Syst. Evol. Microbiol.">
        <title>The Global Catalogue of Microorganisms (GCM) 10K type strain sequencing project: providing services to taxonomists for standard genome sequencing and annotation.</title>
        <authorList>
            <consortium name="The Broad Institute Genomics Platform"/>
            <consortium name="The Broad Institute Genome Sequencing Center for Infectious Disease"/>
            <person name="Wu L."/>
            <person name="Ma J."/>
        </authorList>
    </citation>
    <scope>NUCLEOTIDE SEQUENCE [LARGE SCALE GENOMIC DNA]</scope>
    <source>
        <strain evidence="2">CCUG 57263</strain>
    </source>
</reference>
<evidence type="ECO:0000313" key="1">
    <source>
        <dbReference type="EMBL" id="MFD0871434.1"/>
    </source>
</evidence>
<evidence type="ECO:0000313" key="2">
    <source>
        <dbReference type="Proteomes" id="UP001597120"/>
    </source>
</evidence>
<organism evidence="1 2">
    <name type="scientific">Paenibacillus residui</name>
    <dbReference type="NCBI Taxonomy" id="629724"/>
    <lineage>
        <taxon>Bacteria</taxon>
        <taxon>Bacillati</taxon>
        <taxon>Bacillota</taxon>
        <taxon>Bacilli</taxon>
        <taxon>Bacillales</taxon>
        <taxon>Paenibacillaceae</taxon>
        <taxon>Paenibacillus</taxon>
    </lineage>
</organism>
<keyword evidence="2" id="KW-1185">Reference proteome</keyword>
<gene>
    <name evidence="1" type="ORF">ACFQ03_20040</name>
</gene>
<dbReference type="EMBL" id="JBHTIU010000081">
    <property type="protein sequence ID" value="MFD0871434.1"/>
    <property type="molecule type" value="Genomic_DNA"/>
</dbReference>
<sequence>MTRLFLSGFVIVLLVITGCRSSEETERRPSSAPNPYEEINRQKDEVKEGDFVYRLVTEKPEYREGEPVVLYAELEYVGDKEEVTIYHAASPFYFPMTEKTRGYSIEYSMPQPLVSTTLKQGEPIREDYKGSGGYGQEDDPQYIAFTKKLWDSGFPAGYYVVDGVAEFWIELDKAGRENEEYRIKAEIDFKVVE</sequence>
<comment type="caution">
    <text evidence="1">The sequence shown here is derived from an EMBL/GenBank/DDBJ whole genome shotgun (WGS) entry which is preliminary data.</text>
</comment>
<protein>
    <submittedName>
        <fullName evidence="1">Uncharacterized protein</fullName>
    </submittedName>
</protein>
<dbReference type="Proteomes" id="UP001597120">
    <property type="component" value="Unassembled WGS sequence"/>
</dbReference>
<dbReference type="RefSeq" id="WP_379290462.1">
    <property type="nucleotide sequence ID" value="NZ_JBHTIU010000081.1"/>
</dbReference>